<evidence type="ECO:0000313" key="4">
    <source>
        <dbReference type="Proteomes" id="UP000002212"/>
    </source>
</evidence>
<feature type="compositionally biased region" description="Low complexity" evidence="2">
    <location>
        <begin position="45"/>
        <end position="56"/>
    </location>
</feature>
<dbReference type="HOGENOM" id="CLU_1018937_0_0_11"/>
<proteinExistence type="predicted"/>
<dbReference type="Gene3D" id="1.20.5.1700">
    <property type="match status" value="1"/>
</dbReference>
<evidence type="ECO:0000256" key="2">
    <source>
        <dbReference type="SAM" id="MobiDB-lite"/>
    </source>
</evidence>
<evidence type="ECO:0000313" key="3">
    <source>
        <dbReference type="EMBL" id="BAH56166.1"/>
    </source>
</evidence>
<dbReference type="PATRIC" id="fig|632772.20.peg.7646"/>
<sequence>MITRLSRGSGVEMSESRPGRPREYASDADRVRAWRARQKGKSGSTTADTAEAPTDPIEASATLAQSLPLLRQEADRLSAVATRITESVNLLGDPAAVDAHLRRAQVAADKVRADAAAEIEQLRDQLDTAVDDRINADAAAQAAEQAAEQSATALADANASHAEQMRTMESSYRERLVEQEQLVESLRTQTTELGDEVVQIRGGADRAAAAAAATINRLEADLDEARAAVQAERARTDGIRDELAAARADLAAARTQTEASRERVEELRAELAEIRSHPPR</sequence>
<accession>C1BEC6</accession>
<feature type="region of interest" description="Disordered" evidence="2">
    <location>
        <begin position="1"/>
        <end position="57"/>
    </location>
</feature>
<feature type="coiled-coil region" evidence="1">
    <location>
        <begin position="208"/>
        <end position="277"/>
    </location>
</feature>
<keyword evidence="3" id="KW-0614">Plasmid</keyword>
<protein>
    <submittedName>
        <fullName evidence="3">Uncharacterized protein</fullName>
    </submittedName>
</protein>
<name>C1BEC6_RHOOB</name>
<feature type="compositionally biased region" description="Basic and acidic residues" evidence="2">
    <location>
        <begin position="14"/>
        <end position="32"/>
    </location>
</feature>
<keyword evidence="1" id="KW-0175">Coiled coil</keyword>
<gene>
    <name evidence="3" type="ordered locus">ROP_pKNR-00740</name>
</gene>
<dbReference type="Proteomes" id="UP000002212">
    <property type="component" value="Plasmid pKNR"/>
</dbReference>
<evidence type="ECO:0000256" key="1">
    <source>
        <dbReference type="SAM" id="Coils"/>
    </source>
</evidence>
<organism evidence="3 4">
    <name type="scientific">Rhodococcus opacus (strain B4)</name>
    <dbReference type="NCBI Taxonomy" id="632772"/>
    <lineage>
        <taxon>Bacteria</taxon>
        <taxon>Bacillati</taxon>
        <taxon>Actinomycetota</taxon>
        <taxon>Actinomycetes</taxon>
        <taxon>Mycobacteriales</taxon>
        <taxon>Nocardiaceae</taxon>
        <taxon>Rhodococcus</taxon>
    </lineage>
</organism>
<geneLocation type="plasmid" evidence="3 4">
    <name>pKNR</name>
</geneLocation>
<dbReference type="AlphaFoldDB" id="C1BEC6"/>
<feature type="region of interest" description="Disordered" evidence="2">
    <location>
        <begin position="151"/>
        <end position="171"/>
    </location>
</feature>
<dbReference type="KEGG" id="rop:ROP_pKNR-00740"/>
<dbReference type="EMBL" id="AP011118">
    <property type="protein sequence ID" value="BAH56166.1"/>
    <property type="molecule type" value="Genomic_DNA"/>
</dbReference>
<reference evidence="3 4" key="1">
    <citation type="submission" date="2009-03" db="EMBL/GenBank/DDBJ databases">
        <title>Comparison of the complete genome sequences of Rhodococcus erythropolis PR4 and Rhodococcus opacus B4.</title>
        <authorList>
            <person name="Takarada H."/>
            <person name="Sekine M."/>
            <person name="Hosoyama A."/>
            <person name="Yamada R."/>
            <person name="Fujisawa T."/>
            <person name="Omata S."/>
            <person name="Shimizu A."/>
            <person name="Tsukatani N."/>
            <person name="Tanikawa S."/>
            <person name="Fujita N."/>
            <person name="Harayama S."/>
        </authorList>
    </citation>
    <scope>NUCLEOTIDE SEQUENCE [LARGE SCALE GENOMIC DNA]</scope>
    <source>
        <strain evidence="3 4">B4</strain>
        <plasmid evidence="3 4">pKNR</plasmid>
    </source>
</reference>